<sequence length="1760" mass="189172">MSSAVLTDDHKLTANWKTFLEQAKGVSSATVDDAFRYEAAVETPATSEGFIYEPDLPIKAIYNSRQNFTTFQDASIKVGNNGDIVLLSFDSLPQTVTLDNVLLGFGVLKAPGGNTAENVIDKIINAIGLGSVLVVDQSPQNRNATWLIPAKAPVKDLDNMKDPMVTLQTVTSLTFKLNGLAITGFIQQVTSVLDHEFGTSLGTIDGSDLEAIAKLFSFTVSTTTTGTLLNDSTYDITVTPKLTFTVRLKGFIVNLIYERNDVSLNVQEASKTGDLFTKLSNLMSGGCDDDPAVSSSLAALRPVIGEGHIHLRNVSFGKDFAGTMWWEAQFYCEWVIRPEVTVWIGLAYDNRTKTFEGGLLFENDFANEVMMLLPYFDESMRAPGTMAKVLNLHDLFVATKSLPDNVPYFVSQATLRLIHEESPARFELAFAIESQPPDKITDAGPVPSPFVWSSLVINVTQQGPDVTVHVDTAFQVNPRPEDVALYTPATMTVNMDYDSGKGNFDLVGEVDNLQFGALANYADPSCSSAFSAIFGKLVLSQLLLRYTIDKTSNDDGTSSNKASSFLLLGKIRLGLLELDLVYQYTSDIATETATEKQLAEKPDAIGEIEPIAKPTSADKSTGWTFEAYLGAANTKATLAEVVGSIDQAAADALPGFVGDIEIAPSGAGDSPVRLTLSKTSPPAKSGASGSGSSITTAAVDTALVLTLEIAVGPIDFTFVQLCENGKTSTTTQVTTTAPPIPKRLLRVKVGELPHIADIPILKELTQPFQGCQYIYVGAGGALTTDDVEAINPKLGDANKLFYRQSTTPSNSEGGASGTSDKGADKKDPVTALVMGHHLIVVHEGKCILDHAFSNAKSTIPEKSTDDGKDSNKKDPAKADDNAKGADKANDKAGDETAPTKGALKAHTKLFSLDSVALQFKDGYLWIMLDVTVALGPVALTLLGFGIGLPLGDISLSPRINDLAALGSQAKFQIHGVGVSFEKPPLVIAGVFEHEIMKQLVGDPPVEQTLDAYRGGIGISYPPYTFVAVGQYAEATFRIGGSYKSLFVFAKLDGPLIQLEFGECSISNHVPTTISGVRIGFGYNSMIRSPSIEELTQFPLIGELPGVGNNPINLLQAWCKEDNPWVVPKQDSYWFAVGMTITAFDILKITAAALLAFRDSGIIVSLYADAVAQMPPDVTKTSDMILYVEIGLVAEMNFIDCYFRCDASLAPTSFLLVPECQLYGGFALCYWFGTSQHAGDWVFSVGGYHRSFQMHESRLCEKAPSHYPNPKRLGISFTVGHMVHIQGEGYFAITPKVVMGGAMIHVSLQVGIVSAYLDASFDALMNLHPIHYMADVHVAIGVSCDIDILFITIHISVSIGADLHIEGPEFGGVAHVDFWIFGFDVYFGDQGKVRDPLTLSDFYDMVHKAGPTSGRPPATGPETVGLDQQIKLTLEDGAFSKPSQDTAKADAQPDSSGAGSKWFVKGGSFAFRVAPDFAISIAQLINDKEGYSDIDKAKISAKDTPAPLRSTPMHLSAPHPERSPPDPGHPEISSTLKITIRSAAGKLVPITGWKPTYVVKDVPSALWRDYDESRDPMIKGGGQELLSPANGTIKQIMAVSLVAPDPILSKSNIPAFNATDAQKSEVLTDDGKSWTMPNPGADQTQDLLPAPLTHPIDPLYLPQKWKEIQTTWQTCCADGLDLATGMAALCATTLGWDAPLPGQLTGPKITDVGVKPAWKLTTDLPKRLVVGTKKPDDPNLRDVMDGLENFYLALPRVATAA</sequence>
<proteinExistence type="predicted"/>
<feature type="region of interest" description="Disordered" evidence="1">
    <location>
        <begin position="858"/>
        <end position="899"/>
    </location>
</feature>
<dbReference type="InterPro" id="IPR046538">
    <property type="entry name" value="DUF6603"/>
</dbReference>
<dbReference type="EMBL" id="NAJO01000017">
    <property type="protein sequence ID" value="OQO06171.1"/>
    <property type="molecule type" value="Genomic_DNA"/>
</dbReference>
<keyword evidence="4" id="KW-1185">Reference proteome</keyword>
<feature type="region of interest" description="Disordered" evidence="1">
    <location>
        <begin position="803"/>
        <end position="826"/>
    </location>
</feature>
<name>A0A1V8T4K3_9PEZI</name>
<dbReference type="STRING" id="1507870.A0A1V8T4K3"/>
<feature type="compositionally biased region" description="Low complexity" evidence="1">
    <location>
        <begin position="679"/>
        <end position="693"/>
    </location>
</feature>
<comment type="caution">
    <text evidence="3">The sequence shown here is derived from an EMBL/GenBank/DDBJ whole genome shotgun (WGS) entry which is preliminary data.</text>
</comment>
<accession>A0A1V8T4K3</accession>
<dbReference type="InParanoid" id="A0A1V8T4K3"/>
<feature type="compositionally biased region" description="Polar residues" evidence="1">
    <location>
        <begin position="803"/>
        <end position="819"/>
    </location>
</feature>
<feature type="compositionally biased region" description="Basic and acidic residues" evidence="1">
    <location>
        <begin position="862"/>
        <end position="894"/>
    </location>
</feature>
<feature type="region of interest" description="Disordered" evidence="1">
    <location>
        <begin position="1501"/>
        <end position="1532"/>
    </location>
</feature>
<dbReference type="Pfam" id="PF20248">
    <property type="entry name" value="DUF6603"/>
    <property type="match status" value="1"/>
</dbReference>
<evidence type="ECO:0000256" key="1">
    <source>
        <dbReference type="SAM" id="MobiDB-lite"/>
    </source>
</evidence>
<evidence type="ECO:0000313" key="3">
    <source>
        <dbReference type="EMBL" id="OQO06171.1"/>
    </source>
</evidence>
<gene>
    <name evidence="3" type="ORF">B0A48_08759</name>
</gene>
<dbReference type="OrthoDB" id="5352492at2759"/>
<protein>
    <recommendedName>
        <fullName evidence="2">DUF6603 domain-containing protein</fullName>
    </recommendedName>
</protein>
<feature type="domain" description="DUF6603" evidence="2">
    <location>
        <begin position="907"/>
        <end position="1471"/>
    </location>
</feature>
<dbReference type="Proteomes" id="UP000192596">
    <property type="component" value="Unassembled WGS sequence"/>
</dbReference>
<reference evidence="4" key="1">
    <citation type="submission" date="2017-03" db="EMBL/GenBank/DDBJ databases">
        <title>Genomes of endolithic fungi from Antarctica.</title>
        <authorList>
            <person name="Coleine C."/>
            <person name="Masonjones S."/>
            <person name="Stajich J.E."/>
        </authorList>
    </citation>
    <scope>NUCLEOTIDE SEQUENCE [LARGE SCALE GENOMIC DNA]</scope>
    <source>
        <strain evidence="4">CCFEE 5527</strain>
    </source>
</reference>
<organism evidence="3 4">
    <name type="scientific">Cryoendolithus antarcticus</name>
    <dbReference type="NCBI Taxonomy" id="1507870"/>
    <lineage>
        <taxon>Eukaryota</taxon>
        <taxon>Fungi</taxon>
        <taxon>Dikarya</taxon>
        <taxon>Ascomycota</taxon>
        <taxon>Pezizomycotina</taxon>
        <taxon>Dothideomycetes</taxon>
        <taxon>Dothideomycetidae</taxon>
        <taxon>Cladosporiales</taxon>
        <taxon>Cladosporiaceae</taxon>
        <taxon>Cryoendolithus</taxon>
    </lineage>
</organism>
<evidence type="ECO:0000313" key="4">
    <source>
        <dbReference type="Proteomes" id="UP000192596"/>
    </source>
</evidence>
<evidence type="ECO:0000259" key="2">
    <source>
        <dbReference type="Pfam" id="PF20248"/>
    </source>
</evidence>
<feature type="region of interest" description="Disordered" evidence="1">
    <location>
        <begin position="671"/>
        <end position="693"/>
    </location>
</feature>